<dbReference type="EMBL" id="FNHE01000003">
    <property type="protein sequence ID" value="SDM01879.1"/>
    <property type="molecule type" value="Genomic_DNA"/>
</dbReference>
<gene>
    <name evidence="1" type="ORF">SAMN05660642_01350</name>
</gene>
<name>A0A1G9PT25_9ACTN</name>
<dbReference type="STRING" id="1137991.SAMN05660642_01350"/>
<dbReference type="OrthoDB" id="4308266at2"/>
<organism evidence="1 2">
    <name type="scientific">Geodermatophilus siccatus</name>
    <dbReference type="NCBI Taxonomy" id="1137991"/>
    <lineage>
        <taxon>Bacteria</taxon>
        <taxon>Bacillati</taxon>
        <taxon>Actinomycetota</taxon>
        <taxon>Actinomycetes</taxon>
        <taxon>Geodermatophilales</taxon>
        <taxon>Geodermatophilaceae</taxon>
        <taxon>Geodermatophilus</taxon>
    </lineage>
</organism>
<evidence type="ECO:0008006" key="3">
    <source>
        <dbReference type="Google" id="ProtNLM"/>
    </source>
</evidence>
<dbReference type="AlphaFoldDB" id="A0A1G9PT25"/>
<proteinExistence type="predicted"/>
<evidence type="ECO:0000313" key="2">
    <source>
        <dbReference type="Proteomes" id="UP000198680"/>
    </source>
</evidence>
<dbReference type="RefSeq" id="WP_139177040.1">
    <property type="nucleotide sequence ID" value="NZ_FNHE01000003.1"/>
</dbReference>
<reference evidence="2" key="1">
    <citation type="submission" date="2016-10" db="EMBL/GenBank/DDBJ databases">
        <authorList>
            <person name="Varghese N."/>
            <person name="Submissions S."/>
        </authorList>
    </citation>
    <scope>NUCLEOTIDE SEQUENCE [LARGE SCALE GENOMIC DNA]</scope>
    <source>
        <strain evidence="2">DSM 45419</strain>
    </source>
</reference>
<accession>A0A1G9PT25</accession>
<protein>
    <recommendedName>
        <fullName evidence="3">Core-binding (CB) domain-containing protein</fullName>
    </recommendedName>
</protein>
<dbReference type="Proteomes" id="UP000198680">
    <property type="component" value="Unassembled WGS sequence"/>
</dbReference>
<sequence>MIHFTDALCLVLVRQLVEALDSLTRVAQRLKTPGSIAQYAVGIRTFDAWLAHDQPDNASMSTRDLTPAHLARFENHLREEASSSSAKNPYVRTSQVVTLLREVGRLRPEALTDEMRYRLRYNAEGEVGEDGHIDPYSEAVGQRLRAAAQRDIVAAIERITVEGAALLAEGKDPAQYGYENRSNLVWLIHERGVLGWAGLRPHVPARWHNTNSLQPLNQLVYPTGQDLLALWVALSLACGLEIESVKTLKADCLSNPERGYVTVTYLKRRRHGHTWNTLRVRDGGLRTPGGIIRTALRLTATARKHWEETNTDEEHHNALWIYYDRGALRRARFSSFGQKQRQRRAAGELVQADAMMRFVERHGLRDDDGRPLVLLLRRLRKTWKASHYRAVGGDPSLWVQGHSVEVAVNHYADVPALEAAHDQAVADGIQMLMDSCTVLTVEKEARLRAAPEDAAAALEVSRQVAAEMMSGGHNVWVADCKDFFNSPFAPAGTACPAAVWGCWECRNAVVHSGKLPAVLAFVSMAEHQRERLNEREWEATYGRPYRRAVTQIIPSFPESLVIQAKAIAESDASVLHVPPLLPDAEARRG</sequence>
<keyword evidence="2" id="KW-1185">Reference proteome</keyword>
<evidence type="ECO:0000313" key="1">
    <source>
        <dbReference type="EMBL" id="SDM01879.1"/>
    </source>
</evidence>